<dbReference type="Proteomes" id="UP000275663">
    <property type="component" value="Chromosome"/>
</dbReference>
<keyword evidence="2" id="KW-1185">Reference proteome</keyword>
<dbReference type="OrthoDB" id="8560701at2"/>
<dbReference type="AlphaFoldDB" id="A0A3Q9BSC2"/>
<evidence type="ECO:0008006" key="3">
    <source>
        <dbReference type="Google" id="ProtNLM"/>
    </source>
</evidence>
<reference evidence="1 2" key="1">
    <citation type="journal article" date="2011" name="Int. J. Syst. Evol. Microbiol.">
        <title>Description of Undibacterium oligocarboniphilum sp. nov., isolated from purified water, and Undibacterium pigrum strain CCUG 49012 as the type strain of Undibacterium parvum sp. nov., and emended descriptions of the genus Undibacterium and the species Undibacterium pigrum.</title>
        <authorList>
            <person name="Eder W."/>
            <person name="Wanner G."/>
            <person name="Ludwig W."/>
            <person name="Busse H.J."/>
            <person name="Ziemke-Kageler F."/>
            <person name="Lang E."/>
        </authorList>
    </citation>
    <scope>NUCLEOTIDE SEQUENCE [LARGE SCALE GENOMIC DNA]</scope>
    <source>
        <strain evidence="1 2">DSM 23061</strain>
    </source>
</reference>
<evidence type="ECO:0000313" key="2">
    <source>
        <dbReference type="Proteomes" id="UP000275663"/>
    </source>
</evidence>
<protein>
    <recommendedName>
        <fullName evidence="3">GspL cytoplasmic actin-ATPase-like domain-containing protein</fullName>
    </recommendedName>
</protein>
<organism evidence="1 2">
    <name type="scientific">Undibacterium parvum</name>
    <dbReference type="NCBI Taxonomy" id="401471"/>
    <lineage>
        <taxon>Bacteria</taxon>
        <taxon>Pseudomonadati</taxon>
        <taxon>Pseudomonadota</taxon>
        <taxon>Betaproteobacteria</taxon>
        <taxon>Burkholderiales</taxon>
        <taxon>Oxalobacteraceae</taxon>
        <taxon>Undibacterium</taxon>
    </lineage>
</organism>
<accession>A0A3Q9BSC2</accession>
<dbReference type="KEGG" id="upv:EJN92_16135"/>
<sequence length="300" mass="34161">MRNFFKEGKASLTIQISQQGVKLTRERGWWPRRSEVLADHAWRDSALENSMVSVTNLIATRLPQILLETECKKMPLTVVFSDACFRMWMVTPPQNVSSFSDCQAAASLRFLSLYGETTNDWEIAADWDAALPFLACALQRSLLQAVREVAQEFQLTLLDVLPQFTWHWNRWRKQIAAGAWFAVLNQQELTLAIIAQNRILTLRSINLTAASHENKTWLCQYLKRESLRLNLPQPTQLQVCGAVPDAWLVATDGSVLCSRLDSVDLIRTKVELVETQIQASKEVYRVLPATSETSLRRKQG</sequence>
<gene>
    <name evidence="1" type="ORF">EJN92_16135</name>
</gene>
<proteinExistence type="predicted"/>
<dbReference type="RefSeq" id="WP_126128761.1">
    <property type="nucleotide sequence ID" value="NZ_CP034464.1"/>
</dbReference>
<evidence type="ECO:0000313" key="1">
    <source>
        <dbReference type="EMBL" id="AZP13388.1"/>
    </source>
</evidence>
<name>A0A3Q9BSC2_9BURK</name>
<dbReference type="EMBL" id="CP034464">
    <property type="protein sequence ID" value="AZP13388.1"/>
    <property type="molecule type" value="Genomic_DNA"/>
</dbReference>